<gene>
    <name evidence="2" type="ORF">IWZ03DRAFT_202628</name>
</gene>
<feature type="region of interest" description="Disordered" evidence="1">
    <location>
        <begin position="153"/>
        <end position="183"/>
    </location>
</feature>
<reference evidence="2 3" key="1">
    <citation type="submission" date="2024-04" db="EMBL/GenBank/DDBJ databases">
        <title>Phyllosticta paracitricarpa is synonymous to the EU quarantine fungus P. citricarpa based on phylogenomic analyses.</title>
        <authorList>
            <consortium name="Lawrence Berkeley National Laboratory"/>
            <person name="Van Ingen-Buijs V.A."/>
            <person name="Van Westerhoven A.C."/>
            <person name="Haridas S."/>
            <person name="Skiadas P."/>
            <person name="Martin F."/>
            <person name="Groenewald J.Z."/>
            <person name="Crous P.W."/>
            <person name="Seidl M.F."/>
        </authorList>
    </citation>
    <scope>NUCLEOTIDE SEQUENCE [LARGE SCALE GENOMIC DNA]</scope>
    <source>
        <strain evidence="2 3">CBS 123371</strain>
    </source>
</reference>
<dbReference type="Proteomes" id="UP001363622">
    <property type="component" value="Unassembled WGS sequence"/>
</dbReference>
<proteinExistence type="predicted"/>
<protein>
    <submittedName>
        <fullName evidence="2">Uncharacterized protein</fullName>
    </submittedName>
</protein>
<evidence type="ECO:0000313" key="3">
    <source>
        <dbReference type="Proteomes" id="UP001363622"/>
    </source>
</evidence>
<feature type="compositionally biased region" description="Basic residues" evidence="1">
    <location>
        <begin position="159"/>
        <end position="170"/>
    </location>
</feature>
<sequence>MRFLQPSSIVKRPSAESSVRLHPTHESLSKSDKSADTDRRDETDGRMDPSTPQNPPARHRFPHPSDRLRGRRGGRNSMRGVCRHRAPSRHLRLSLLLLLVIMDGSLFDRGRWRWRSSHVCVRGAWNSWTHRDHVRRAQYRHGNGSAALCCSHLGNGQRRPQRHRCSRRRHQSDGSQPERVRACGPCSSPALGRSVRRSISRRPPRRLRAVHCGFEQRGQQRKRQRCFDADDGARALSLVLVWPSARAQRVLFPLLPRERERSAEAGCAERENETACRRIP</sequence>
<keyword evidence="3" id="KW-1185">Reference proteome</keyword>
<name>A0ABR1KKJ8_9PEZI</name>
<feature type="compositionally biased region" description="Basic and acidic residues" evidence="1">
    <location>
        <begin position="23"/>
        <end position="47"/>
    </location>
</feature>
<evidence type="ECO:0000313" key="2">
    <source>
        <dbReference type="EMBL" id="KAK7515427.1"/>
    </source>
</evidence>
<dbReference type="EMBL" id="JBBPHU010000007">
    <property type="protein sequence ID" value="KAK7515427.1"/>
    <property type="molecule type" value="Genomic_DNA"/>
</dbReference>
<feature type="region of interest" description="Disordered" evidence="1">
    <location>
        <begin position="1"/>
        <end position="82"/>
    </location>
</feature>
<accession>A0ABR1KKJ8</accession>
<comment type="caution">
    <text evidence="2">The sequence shown here is derived from an EMBL/GenBank/DDBJ whole genome shotgun (WGS) entry which is preliminary data.</text>
</comment>
<evidence type="ECO:0000256" key="1">
    <source>
        <dbReference type="SAM" id="MobiDB-lite"/>
    </source>
</evidence>
<organism evidence="2 3">
    <name type="scientific">Phyllosticta citriasiana</name>
    <dbReference type="NCBI Taxonomy" id="595635"/>
    <lineage>
        <taxon>Eukaryota</taxon>
        <taxon>Fungi</taxon>
        <taxon>Dikarya</taxon>
        <taxon>Ascomycota</taxon>
        <taxon>Pezizomycotina</taxon>
        <taxon>Dothideomycetes</taxon>
        <taxon>Dothideomycetes incertae sedis</taxon>
        <taxon>Botryosphaeriales</taxon>
        <taxon>Phyllostictaceae</taxon>
        <taxon>Phyllosticta</taxon>
    </lineage>
</organism>